<feature type="region of interest" description="Disordered" evidence="1">
    <location>
        <begin position="1252"/>
        <end position="1277"/>
    </location>
</feature>
<keyword evidence="3" id="KW-1185">Reference proteome</keyword>
<feature type="region of interest" description="Disordered" evidence="1">
    <location>
        <begin position="291"/>
        <end position="317"/>
    </location>
</feature>
<dbReference type="Proteomes" id="UP000007259">
    <property type="component" value="Chromosome 33"/>
</dbReference>
<dbReference type="EMBL" id="FR799586">
    <property type="protein sequence ID" value="CBZ30480.1"/>
    <property type="molecule type" value="Genomic_DNA"/>
</dbReference>
<feature type="compositionally biased region" description="Polar residues" evidence="1">
    <location>
        <begin position="291"/>
        <end position="301"/>
    </location>
</feature>
<dbReference type="VEuPathDB" id="TriTrypDB:LmxM.33.3690"/>
<dbReference type="KEGG" id="lmi:LMXM_33_3690"/>
<proteinExistence type="predicted"/>
<accession>E9B5G0</accession>
<evidence type="ECO:0000313" key="2">
    <source>
        <dbReference type="EMBL" id="CBZ30480.1"/>
    </source>
</evidence>
<evidence type="ECO:0000313" key="3">
    <source>
        <dbReference type="Proteomes" id="UP000007259"/>
    </source>
</evidence>
<feature type="compositionally biased region" description="Basic and acidic residues" evidence="1">
    <location>
        <begin position="302"/>
        <end position="317"/>
    </location>
</feature>
<dbReference type="OMA" id="RCAHEHW"/>
<dbReference type="PhylomeDB" id="E9B5G0"/>
<gene>
    <name evidence="2" type="ORF">LMXM_33_3690</name>
</gene>
<name>E9B5G0_LEIMU</name>
<feature type="region of interest" description="Disordered" evidence="1">
    <location>
        <begin position="1350"/>
        <end position="1375"/>
    </location>
</feature>
<sequence length="1375" mass="149663">MHGTRLWRLRVSLTVRNDARVTQVESLGRRWAELDAVRPANLTGPATELLRETVACLQESAPALTSSSASLPAAASSSLPTPPPLLSSRESAQRIWRSLRRQRVPWQDALALLPWQLQAMTPAQRQFLSSHAVRTPARVASLALAAWDMHEDAALVQQYRSLKRSAYIVDYARLVSAALRERPSLPNGLLPVPYGVVEHGYALGRRSPEDAKIALALSKHMTLLGREALTREAEERLVLSHATLEGLAGHWQAALDIVQHSRAVRLSAREGMRRYVRSLLARQGGASLTTTAPLAQSCDSSVSKHGDAPAGPRNERAEPAEFAAEAQLRREDVSTDWVDALRTFLSKEPHAQTYPGARRLLEGLPPAVMDNRTYLLLASTVLHCCTRRMFAGTLTRRVVSCITNANWLMALALTCAAQYYDVAAPLIPLATKSGSGGATGVLDIPPELGAYVAAVKRLQQEERPGAAETSSLTVPEAAALTYPEALAHALTATSPATWRTLLLSCPHAYSPTRLRYFLLAACGKARDATLFEGTSDSRCAEDRIECCTFQSRAVTRLICAAAEPRNQQYFFKVIPASARAHHFERSPLTNAPTRELKPERGTGQLIPAAAAAAKIDAAQALSTSAAGGPAEWTLPTVPITPARTRLQTWRRQTATTPEECTQLLADVSLYLRATHRVEGAVISANQQPRLTEEVFLKAIAALAASGVVQLASTERFHWPLAVLKTARLLRVQVDASLIVDTARTISSMFVDHTPLALPFILGAHTLLGDWKAGLQLCTRLLRKQQDGELEVDTDTPRVGKPQTHRFTAPPPTLLEAMAQVGYASPAAVAVRHWKTLEASCTSALASLRSERSCTLPLLLLELQQFHDERQLCEEVRHLCAGRRRGSPQQKLNGLSRRRMLLGAAFCLLDNEAALRRVLRAAGKERARSADVDTHGLQRLLRVLPSTDAAQVLAAEAREGRCAHEHWLCEVMSRSDVAADAAGDLGRLRPFSATLSALCFFKQAAVACDVVRCLKGLVRLAERARECPYPDVLLLSLLRLLRLFLSHGGLLSASVVTRVLEEGKALAALPRPTALALASKLFNRMQEMQRLSLPLKDTRRLLRRASGAHLPEAHAIAGDINAVRTGKSPAAPCVVWALLGVLHSTASSVLQVPVPASFTSSLLSRVVETNGAADWWTALLFFQSIRRPTMLERALLVRALRHCGGAATPILLSNRRFLRDCPEQVVIWADEASGQSKWWRSLALLEHAQEVERRTTASAAEAEQDASDPTEGARAPASPLSPAVVAIIRGWNADERQRCGELLRRQGFIATGSLRRGTPLGEARVASLADSRAQRQAEAILQLLKEKPSAAAPFLDAPPSLDAGHPGVRAARRKDE</sequence>
<dbReference type="RefSeq" id="XP_003878927.1">
    <property type="nucleotide sequence ID" value="XM_003878878.1"/>
</dbReference>
<organism evidence="2 3">
    <name type="scientific">Leishmania mexicana (strain MHOM/GT/2001/U1103)</name>
    <dbReference type="NCBI Taxonomy" id="929439"/>
    <lineage>
        <taxon>Eukaryota</taxon>
        <taxon>Discoba</taxon>
        <taxon>Euglenozoa</taxon>
        <taxon>Kinetoplastea</taxon>
        <taxon>Metakinetoplastina</taxon>
        <taxon>Trypanosomatida</taxon>
        <taxon>Trypanosomatidae</taxon>
        <taxon>Leishmaniinae</taxon>
        <taxon>Leishmania</taxon>
    </lineage>
</organism>
<protein>
    <submittedName>
        <fullName evidence="2">Uncharacterized protein</fullName>
    </submittedName>
</protein>
<reference evidence="2 3" key="1">
    <citation type="journal article" date="2011" name="Genome Res.">
        <title>Chromosome and gene copy number variation allow major structural change between species and strains of Leishmania.</title>
        <authorList>
            <person name="Rogers M.B."/>
            <person name="Hilley J.D."/>
            <person name="Dickens N.J."/>
            <person name="Wilkes J."/>
            <person name="Bates P.A."/>
            <person name="Depledge D.P."/>
            <person name="Harris D."/>
            <person name="Her Y."/>
            <person name="Herzyk P."/>
            <person name="Imamura H."/>
            <person name="Otto T.D."/>
            <person name="Sanders M."/>
            <person name="Seeger K."/>
            <person name="Dujardin J.C."/>
            <person name="Berriman M."/>
            <person name="Smith D.F."/>
            <person name="Hertz-Fowler C."/>
            <person name="Mottram J.C."/>
        </authorList>
    </citation>
    <scope>NUCLEOTIDE SEQUENCE [LARGE SCALE GENOMIC DNA]</scope>
    <source>
        <strain evidence="2 3">MHOM/GT/2001/U1103</strain>
    </source>
</reference>
<dbReference type="GeneID" id="13452535"/>
<dbReference type="OrthoDB" id="272744at2759"/>
<evidence type="ECO:0000256" key="1">
    <source>
        <dbReference type="SAM" id="MobiDB-lite"/>
    </source>
</evidence>